<dbReference type="STRING" id="45074.Lsan_1792"/>
<proteinExistence type="predicted"/>
<dbReference type="OrthoDB" id="7067260at2"/>
<dbReference type="AlphaFoldDB" id="A0A0W0Z1B8"/>
<evidence type="ECO:0000313" key="4">
    <source>
        <dbReference type="Proteomes" id="UP000054703"/>
    </source>
</evidence>
<keyword evidence="1" id="KW-0472">Membrane</keyword>
<evidence type="ECO:0000313" key="3">
    <source>
        <dbReference type="EMBL" id="KTD62655.1"/>
    </source>
</evidence>
<dbReference type="EMBL" id="LNYU01000035">
    <property type="protein sequence ID" value="KTD62655.1"/>
    <property type="molecule type" value="Genomic_DNA"/>
</dbReference>
<feature type="domain" description="SMODS and SLOG-associating 2TM effector" evidence="2">
    <location>
        <begin position="22"/>
        <end position="154"/>
    </location>
</feature>
<keyword evidence="1" id="KW-0812">Transmembrane</keyword>
<name>A0A0W0Z1B8_9GAMM</name>
<keyword evidence="4" id="KW-1185">Reference proteome</keyword>
<accession>A0A0W0Z1B8</accession>
<keyword evidence="1" id="KW-1133">Transmembrane helix</keyword>
<dbReference type="Pfam" id="PF18186">
    <property type="entry name" value="SLATT_4"/>
    <property type="match status" value="1"/>
</dbReference>
<gene>
    <name evidence="3" type="ORF">Lsan_1792</name>
</gene>
<dbReference type="PATRIC" id="fig|45074.5.peg.1906"/>
<feature type="transmembrane region" description="Helical" evidence="1">
    <location>
        <begin position="62"/>
        <end position="80"/>
    </location>
</feature>
<dbReference type="Proteomes" id="UP000054703">
    <property type="component" value="Unassembled WGS sequence"/>
</dbReference>
<feature type="transmembrane region" description="Helical" evidence="1">
    <location>
        <begin position="36"/>
        <end position="56"/>
    </location>
</feature>
<comment type="caution">
    <text evidence="3">The sequence shown here is derived from an EMBL/GenBank/DDBJ whole genome shotgun (WGS) entry which is preliminary data.</text>
</comment>
<evidence type="ECO:0000259" key="2">
    <source>
        <dbReference type="Pfam" id="PF18186"/>
    </source>
</evidence>
<dbReference type="RefSeq" id="WP_058514077.1">
    <property type="nucleotide sequence ID" value="NZ_CAAAIH010000042.1"/>
</dbReference>
<dbReference type="NCBIfam" id="NF033632">
    <property type="entry name" value="SLATT_4"/>
    <property type="match status" value="1"/>
</dbReference>
<organism evidence="3 4">
    <name type="scientific">Legionella santicrucis</name>
    <dbReference type="NCBI Taxonomy" id="45074"/>
    <lineage>
        <taxon>Bacteria</taxon>
        <taxon>Pseudomonadati</taxon>
        <taxon>Pseudomonadota</taxon>
        <taxon>Gammaproteobacteria</taxon>
        <taxon>Legionellales</taxon>
        <taxon>Legionellaceae</taxon>
        <taxon>Legionella</taxon>
    </lineage>
</organism>
<sequence>MNNLTVQLEKEALRIEEDSEHSAKGHYNTADRWKRYHLAIGLPAAILAAIASGTAFNNMPETAGVLAILATALTTVLTFLKPSEHAENHKAIAGQYLALRNQTRLFREIELIEVGYNEETKNRLIELAKHRDDLNLSSPSPNRKDYELARSDIEAGFSQYKADKEST</sequence>
<protein>
    <recommendedName>
        <fullName evidence="2">SMODS and SLOG-associating 2TM effector domain-containing protein</fullName>
    </recommendedName>
</protein>
<reference evidence="3 4" key="1">
    <citation type="submission" date="2015-11" db="EMBL/GenBank/DDBJ databases">
        <title>Genomic analysis of 38 Legionella species identifies large and diverse effector repertoires.</title>
        <authorList>
            <person name="Burstein D."/>
            <person name="Amaro F."/>
            <person name="Zusman T."/>
            <person name="Lifshitz Z."/>
            <person name="Cohen O."/>
            <person name="Gilbert J.A."/>
            <person name="Pupko T."/>
            <person name="Shuman H.A."/>
            <person name="Segal G."/>
        </authorList>
    </citation>
    <scope>NUCLEOTIDE SEQUENCE [LARGE SCALE GENOMIC DNA]</scope>
    <source>
        <strain evidence="3 4">SC-63-C7</strain>
    </source>
</reference>
<evidence type="ECO:0000256" key="1">
    <source>
        <dbReference type="SAM" id="Phobius"/>
    </source>
</evidence>
<dbReference type="InterPro" id="IPR040811">
    <property type="entry name" value="SLATT_4"/>
</dbReference>